<dbReference type="Gene3D" id="1.10.510.10">
    <property type="entry name" value="Transferase(Phosphotransferase) domain 1"/>
    <property type="match status" value="1"/>
</dbReference>
<feature type="compositionally biased region" description="Polar residues" evidence="9">
    <location>
        <begin position="1043"/>
        <end position="1056"/>
    </location>
</feature>
<keyword evidence="13" id="KW-1185">Reference proteome</keyword>
<proteinExistence type="predicted"/>
<comment type="catalytic activity">
    <reaction evidence="8">
        <text>L-seryl-[protein] + ATP = O-phospho-L-seryl-[protein] + ADP + H(+)</text>
        <dbReference type="Rhea" id="RHEA:17989"/>
        <dbReference type="Rhea" id="RHEA-COMP:9863"/>
        <dbReference type="Rhea" id="RHEA-COMP:11604"/>
        <dbReference type="ChEBI" id="CHEBI:15378"/>
        <dbReference type="ChEBI" id="CHEBI:29999"/>
        <dbReference type="ChEBI" id="CHEBI:30616"/>
        <dbReference type="ChEBI" id="CHEBI:83421"/>
        <dbReference type="ChEBI" id="CHEBI:456216"/>
        <dbReference type="EC" id="2.7.11.1"/>
    </reaction>
</comment>
<evidence type="ECO:0000256" key="9">
    <source>
        <dbReference type="SAM" id="MobiDB-lite"/>
    </source>
</evidence>
<feature type="transmembrane region" description="Helical" evidence="10">
    <location>
        <begin position="584"/>
        <end position="602"/>
    </location>
</feature>
<feature type="domain" description="Protein kinase" evidence="11">
    <location>
        <begin position="708"/>
        <end position="1040"/>
    </location>
</feature>
<evidence type="ECO:0000256" key="6">
    <source>
        <dbReference type="ARBA" id="ARBA00022840"/>
    </source>
</evidence>
<dbReference type="PANTHER" id="PTHR43671:SF98">
    <property type="entry name" value="SERINE_THREONINE-PROTEIN KINASE NEK11"/>
    <property type="match status" value="1"/>
</dbReference>
<dbReference type="PANTHER" id="PTHR43671">
    <property type="entry name" value="SERINE/THREONINE-PROTEIN KINASE NEK"/>
    <property type="match status" value="1"/>
</dbReference>
<dbReference type="SUPFAM" id="SSF56112">
    <property type="entry name" value="Protein kinase-like (PK-like)"/>
    <property type="match status" value="1"/>
</dbReference>
<keyword evidence="10" id="KW-0472">Membrane</keyword>
<feature type="transmembrane region" description="Helical" evidence="10">
    <location>
        <begin position="539"/>
        <end position="564"/>
    </location>
</feature>
<dbReference type="Pfam" id="PF26616">
    <property type="entry name" value="CorA-like"/>
    <property type="match status" value="1"/>
</dbReference>
<organism evidence="12 13">
    <name type="scientific">Fusarium floridanum</name>
    <dbReference type="NCBI Taxonomy" id="1325733"/>
    <lineage>
        <taxon>Eukaryota</taxon>
        <taxon>Fungi</taxon>
        <taxon>Dikarya</taxon>
        <taxon>Ascomycota</taxon>
        <taxon>Pezizomycotina</taxon>
        <taxon>Sordariomycetes</taxon>
        <taxon>Hypocreomycetidae</taxon>
        <taxon>Hypocreales</taxon>
        <taxon>Nectriaceae</taxon>
        <taxon>Fusarium</taxon>
        <taxon>Fusarium solani species complex</taxon>
    </lineage>
</organism>
<evidence type="ECO:0000256" key="5">
    <source>
        <dbReference type="ARBA" id="ARBA00022777"/>
    </source>
</evidence>
<keyword evidence="4" id="KW-0547">Nucleotide-binding</keyword>
<dbReference type="InterPro" id="IPR058257">
    <property type="entry name" value="CorA-like_dom"/>
</dbReference>
<dbReference type="Pfam" id="PF00069">
    <property type="entry name" value="Pkinase"/>
    <property type="match status" value="1"/>
</dbReference>
<dbReference type="Proteomes" id="UP000287972">
    <property type="component" value="Unassembled WGS sequence"/>
</dbReference>
<evidence type="ECO:0000313" key="12">
    <source>
        <dbReference type="EMBL" id="RSL78453.1"/>
    </source>
</evidence>
<keyword evidence="10" id="KW-1133">Transmembrane helix</keyword>
<name>A0A428RLP9_9HYPO</name>
<reference evidence="12 13" key="1">
    <citation type="submission" date="2017-06" db="EMBL/GenBank/DDBJ databases">
        <title>Comparative genomic analysis of Ambrosia Fusariam Clade fungi.</title>
        <authorList>
            <person name="Stajich J.E."/>
            <person name="Carrillo J."/>
            <person name="Kijimoto T."/>
            <person name="Eskalen A."/>
            <person name="O'Donnell K."/>
            <person name="Kasson M."/>
        </authorList>
    </citation>
    <scope>NUCLEOTIDE SEQUENCE [LARGE SCALE GENOMIC DNA]</scope>
    <source>
        <strain evidence="12 13">NRRL62606</strain>
    </source>
</reference>
<dbReference type="EC" id="2.7.11.1" evidence="1"/>
<keyword evidence="2" id="KW-0723">Serine/threonine-protein kinase</keyword>
<keyword evidence="5" id="KW-0418">Kinase</keyword>
<evidence type="ECO:0000256" key="7">
    <source>
        <dbReference type="ARBA" id="ARBA00047899"/>
    </source>
</evidence>
<sequence>MGMVIDRFPQYRLWKSKLLDYLKEEFPDESSEISVTEHGTEYVLTIPAMLTPFEESLSKFSDYPLNLTRTVDFSYALAAYKSKLVEDDDLYFEDSAHHIRIWDLVKPQDGKHVRRSATDFVSLQNALSETPSDPYRRFIFMKSRTSRSALNCTREMMAYLFTHHQIMARFLDFTCTFRYRETPHSFTHFRSEDYLGRQHYQPGLSAMGRSGIRIQHCFNLLGVERGEKQEWLLRQIAAYHSYDLVEGRTLWAVLKGDDTMRDRLESATEESVKKGDSSSHSADDSFAQTLTDHLLIAQWCGENWESYAESLEEEYRSISGVADHAPVDKMAKDIPIIKQQEKMNSLPGAPLRQQTGGTEKSPGSPSFIRRISMKVTTGFSTVAQEEPPSRWVKHHKLEDLVQFGKLQSLSCFGKSLGEAISAIAQNRRVLAQIKVYYRELVTSEGFKRHISKSTLKLCRQAVSEFVMKVGRLEDDLANYEGNLKTILHGVERTEAMYNGILQYQSMCTAKYFAESSEKSTEIMKGWTQQMHEKTMSMHVITVFTLIFLPGTFVATIFSSGIITFGEDGSGGFGSAMGSWKVRLAGLKLFAAVCFPLLLEAFWRDYSIKAILRAYNINKPENVIFQSFLCSFSLLVYIDKVEFLGWLVERNLKDATFPLEPRPPFWPDAPAYNSLFEAIAESQWIFFPVTFDKHELYNQVFGPRHIFPICQQELIKNGDTIQIHKIETNPPCEDSDPVTFVRKTYFESGKSQYDREVKTFTSLQSRDCDNIISYHGCYQQQLLDGPITYNLVLGFVEGGNLEQFYTNKNPPRSSSDTNTIWHAFRGALQGLHHLHLAAIDTDFQTIHQDIKPDNLLVSKTSSNQPYVFRLVITDFGYSHTKAPKSNRDTWGIDSHGGQVYGAPESSHHADYTHHGRTHITPTIDIWSLGCVMSETAVWIKFGRPGLEDYRNRRIAETRTLRMFDEAGHGGCFHDGAQALSAVQITHDWIRESFPDDTVTSQVLDMIEIFMLVPQGDRQDAQMLCERLAKIIQAAPSGHEYNSPLARSSTVTSPTFRSPTARLPPTRSLSVNSPPRLPTRPIPFSSPRTPLTKGRSQTTDTYTIPATPQSTGSTSIIGPSTPFLFGAELPGSQPDGTPSPQPYHTPTFVTPPEFRRPSPSSPLLTFDQAWGWYEHAKNNRKPVDRNTEDVVRQLGNNVKGRDHIFFVDMSRTMSLYFQEIKAKFQILAYLAKKFDPDGVEVCFSSEVPLIHKGDTSKLLNLFNEQNWDQLSFEDRIGTFIDQIVIPRLSSLRQRLGLKKPKNLTIFVLTDGRWGEGKEGAAGVENPIMRLINLIRKKGLSRTQVAIQFLRFGDDPHGKRYLTFLDHFGTQYKW</sequence>
<keyword evidence="10" id="KW-0812">Transmembrane</keyword>
<gene>
    <name evidence="12" type="ORF">CEP51_008204</name>
</gene>
<feature type="region of interest" description="Disordered" evidence="9">
    <location>
        <begin position="1039"/>
        <end position="1115"/>
    </location>
</feature>
<comment type="catalytic activity">
    <reaction evidence="7">
        <text>L-threonyl-[protein] + ATP = O-phospho-L-threonyl-[protein] + ADP + H(+)</text>
        <dbReference type="Rhea" id="RHEA:46608"/>
        <dbReference type="Rhea" id="RHEA-COMP:11060"/>
        <dbReference type="Rhea" id="RHEA-COMP:11605"/>
        <dbReference type="ChEBI" id="CHEBI:15378"/>
        <dbReference type="ChEBI" id="CHEBI:30013"/>
        <dbReference type="ChEBI" id="CHEBI:30616"/>
        <dbReference type="ChEBI" id="CHEBI:61977"/>
        <dbReference type="ChEBI" id="CHEBI:456216"/>
        <dbReference type="EC" id="2.7.11.1"/>
    </reaction>
</comment>
<dbReference type="InterPro" id="IPR000719">
    <property type="entry name" value="Prot_kinase_dom"/>
</dbReference>
<dbReference type="InterPro" id="IPR011009">
    <property type="entry name" value="Kinase-like_dom_sf"/>
</dbReference>
<dbReference type="SMART" id="SM00220">
    <property type="entry name" value="S_TKc"/>
    <property type="match status" value="1"/>
</dbReference>
<evidence type="ECO:0000256" key="10">
    <source>
        <dbReference type="SAM" id="Phobius"/>
    </source>
</evidence>
<evidence type="ECO:0000256" key="2">
    <source>
        <dbReference type="ARBA" id="ARBA00022527"/>
    </source>
</evidence>
<feature type="compositionally biased region" description="Polar residues" evidence="9">
    <location>
        <begin position="1084"/>
        <end position="1107"/>
    </location>
</feature>
<comment type="caution">
    <text evidence="12">The sequence shown here is derived from an EMBL/GenBank/DDBJ whole genome shotgun (WGS) entry which is preliminary data.</text>
</comment>
<feature type="compositionally biased region" description="Polar residues" evidence="9">
    <location>
        <begin position="352"/>
        <end position="364"/>
    </location>
</feature>
<dbReference type="InterPro" id="IPR050660">
    <property type="entry name" value="NEK_Ser/Thr_kinase"/>
</dbReference>
<accession>A0A428RLP9</accession>
<dbReference type="CDD" id="cd00180">
    <property type="entry name" value="PKc"/>
    <property type="match status" value="1"/>
</dbReference>
<feature type="region of interest" description="Disordered" evidence="9">
    <location>
        <begin position="344"/>
        <end position="366"/>
    </location>
</feature>
<evidence type="ECO:0000256" key="4">
    <source>
        <dbReference type="ARBA" id="ARBA00022741"/>
    </source>
</evidence>
<keyword evidence="6" id="KW-0067">ATP-binding</keyword>
<evidence type="ECO:0000313" key="13">
    <source>
        <dbReference type="Proteomes" id="UP000287972"/>
    </source>
</evidence>
<protein>
    <recommendedName>
        <fullName evidence="1">non-specific serine/threonine protein kinase</fullName>
        <ecNumber evidence="1">2.7.11.1</ecNumber>
    </recommendedName>
</protein>
<keyword evidence="3" id="KW-0808">Transferase</keyword>
<feature type="compositionally biased region" description="Basic and acidic residues" evidence="9">
    <location>
        <begin position="265"/>
        <end position="283"/>
    </location>
</feature>
<evidence type="ECO:0000256" key="1">
    <source>
        <dbReference type="ARBA" id="ARBA00012513"/>
    </source>
</evidence>
<dbReference type="GO" id="GO:0004674">
    <property type="term" value="F:protein serine/threonine kinase activity"/>
    <property type="evidence" value="ECO:0007669"/>
    <property type="project" value="UniProtKB-KW"/>
</dbReference>
<dbReference type="PROSITE" id="PS50011">
    <property type="entry name" value="PROTEIN_KINASE_DOM"/>
    <property type="match status" value="1"/>
</dbReference>
<evidence type="ECO:0000256" key="8">
    <source>
        <dbReference type="ARBA" id="ARBA00048679"/>
    </source>
</evidence>
<feature type="region of interest" description="Disordered" evidence="9">
    <location>
        <begin position="265"/>
        <end position="284"/>
    </location>
</feature>
<dbReference type="EMBL" id="NKCL01000208">
    <property type="protein sequence ID" value="RSL78453.1"/>
    <property type="molecule type" value="Genomic_DNA"/>
</dbReference>
<dbReference type="GO" id="GO:0005524">
    <property type="term" value="F:ATP binding"/>
    <property type="evidence" value="ECO:0007669"/>
    <property type="project" value="UniProtKB-KW"/>
</dbReference>
<evidence type="ECO:0000256" key="3">
    <source>
        <dbReference type="ARBA" id="ARBA00022679"/>
    </source>
</evidence>
<evidence type="ECO:0000259" key="11">
    <source>
        <dbReference type="PROSITE" id="PS50011"/>
    </source>
</evidence>